<evidence type="ECO:0000313" key="2">
    <source>
        <dbReference type="EMBL" id="EOI51504.1"/>
    </source>
</evidence>
<reference evidence="2 4" key="1">
    <citation type="submission" date="2013-02" db="EMBL/GenBank/DDBJ databases">
        <title>The Genome Sequence of Enterococcus gilvus ATCC BAA-350.</title>
        <authorList>
            <consortium name="The Broad Institute Genome Sequencing Platform"/>
            <consortium name="The Broad Institute Genome Sequencing Center for Infectious Disease"/>
            <person name="Earl A.M."/>
            <person name="Gilmore M.S."/>
            <person name="Lebreton F."/>
            <person name="Walker B."/>
            <person name="Young S.K."/>
            <person name="Zeng Q."/>
            <person name="Gargeya S."/>
            <person name="Fitzgerald M."/>
            <person name="Haas B."/>
            <person name="Abouelleil A."/>
            <person name="Alvarado L."/>
            <person name="Arachchi H.M."/>
            <person name="Berlin A.M."/>
            <person name="Chapman S.B."/>
            <person name="Dewar J."/>
            <person name="Goldberg J."/>
            <person name="Griggs A."/>
            <person name="Gujja S."/>
            <person name="Hansen M."/>
            <person name="Howarth C."/>
            <person name="Imamovic A."/>
            <person name="Larimer J."/>
            <person name="McCowan C."/>
            <person name="Murphy C."/>
            <person name="Neiman D."/>
            <person name="Pearson M."/>
            <person name="Priest M."/>
            <person name="Roberts A."/>
            <person name="Saif S."/>
            <person name="Shea T."/>
            <person name="Sisk P."/>
            <person name="Sykes S."/>
            <person name="Wortman J."/>
            <person name="Nusbaum C."/>
            <person name="Birren B."/>
        </authorList>
    </citation>
    <scope>NUCLEOTIDE SEQUENCE [LARGE SCALE GENOMIC DNA]</scope>
    <source>
        <strain evidence="2 4">ATCC BAA-350</strain>
    </source>
</reference>
<protein>
    <submittedName>
        <fullName evidence="2">Uncharacterized protein</fullName>
    </submittedName>
</protein>
<organism evidence="2 4">
    <name type="scientific">Enterococcus gilvus ATCC BAA-350</name>
    <dbReference type="NCBI Taxonomy" id="1158614"/>
    <lineage>
        <taxon>Bacteria</taxon>
        <taxon>Bacillati</taxon>
        <taxon>Bacillota</taxon>
        <taxon>Bacilli</taxon>
        <taxon>Lactobacillales</taxon>
        <taxon>Enterococcaceae</taxon>
        <taxon>Enterococcus</taxon>
    </lineage>
</organism>
<keyword evidence="1" id="KW-1133">Transmembrane helix</keyword>
<keyword evidence="1" id="KW-0812">Transmembrane</keyword>
<accession>R2X9N8</accession>
<dbReference type="EMBL" id="AJDQ01000034">
    <property type="protein sequence ID" value="EOI51504.1"/>
    <property type="molecule type" value="Genomic_DNA"/>
</dbReference>
<dbReference type="AlphaFoldDB" id="R2X9N8"/>
<sequence length="142" mass="17043">MRKRDYRELQETIQLKDSESKEDDNDQEDYSNDIYDSIRVGFSTGTLFLLFKNFIKTSTKEFSQWENLLFNFFFMGIVYLIVRIEFLHYVEFGTFKTIKRANKVGVKKWSIVFLLFIILGFAATIAYFGLEFTFISWERVFH</sequence>
<proteinExistence type="predicted"/>
<evidence type="ECO:0000313" key="4">
    <source>
        <dbReference type="Proteomes" id="UP000013750"/>
    </source>
</evidence>
<gene>
    <name evidence="3" type="ORF">I592_04161</name>
    <name evidence="2" type="ORF">UKC_04179</name>
</gene>
<keyword evidence="1" id="KW-0472">Membrane</keyword>
<evidence type="ECO:0000256" key="1">
    <source>
        <dbReference type="SAM" id="Phobius"/>
    </source>
</evidence>
<feature type="transmembrane region" description="Helical" evidence="1">
    <location>
        <begin position="68"/>
        <end position="89"/>
    </location>
</feature>
<dbReference type="Proteomes" id="UP000014160">
    <property type="component" value="Unassembled WGS sequence"/>
</dbReference>
<dbReference type="Proteomes" id="UP000013750">
    <property type="component" value="Unassembled WGS sequence"/>
</dbReference>
<evidence type="ECO:0000313" key="5">
    <source>
        <dbReference type="Proteomes" id="UP000014160"/>
    </source>
</evidence>
<comment type="caution">
    <text evidence="2">The sequence shown here is derived from an EMBL/GenBank/DDBJ whole genome shotgun (WGS) entry which is preliminary data.</text>
</comment>
<name>R2X9N8_9ENTE</name>
<reference evidence="3 5" key="2">
    <citation type="submission" date="2013-03" db="EMBL/GenBank/DDBJ databases">
        <title>The Genome Sequence of Enterococcus gilvus ATCC BAA-350 (PacBio/Illumina hybrid assembly).</title>
        <authorList>
            <consortium name="The Broad Institute Genomics Platform"/>
            <consortium name="The Broad Institute Genome Sequencing Center for Infectious Disease"/>
            <person name="Earl A."/>
            <person name="Russ C."/>
            <person name="Gilmore M."/>
            <person name="Surin D."/>
            <person name="Walker B."/>
            <person name="Young S."/>
            <person name="Zeng Q."/>
            <person name="Gargeya S."/>
            <person name="Fitzgerald M."/>
            <person name="Haas B."/>
            <person name="Abouelleil A."/>
            <person name="Allen A.W."/>
            <person name="Alvarado L."/>
            <person name="Arachchi H.M."/>
            <person name="Berlin A.M."/>
            <person name="Chapman S.B."/>
            <person name="Gainer-Dewar J."/>
            <person name="Goldberg J."/>
            <person name="Griggs A."/>
            <person name="Gujja S."/>
            <person name="Hansen M."/>
            <person name="Howarth C."/>
            <person name="Imamovic A."/>
            <person name="Ireland A."/>
            <person name="Larimer J."/>
            <person name="McCowan C."/>
            <person name="Murphy C."/>
            <person name="Pearson M."/>
            <person name="Poon T.W."/>
            <person name="Priest M."/>
            <person name="Roberts A."/>
            <person name="Saif S."/>
            <person name="Shea T."/>
            <person name="Sisk P."/>
            <person name="Sykes S."/>
            <person name="Wortman J."/>
            <person name="Nusbaum C."/>
            <person name="Birren B."/>
        </authorList>
    </citation>
    <scope>NUCLEOTIDE SEQUENCE [LARGE SCALE GENOMIC DNA]</scope>
    <source>
        <strain evidence="3 5">ATCC BAA-350</strain>
    </source>
</reference>
<dbReference type="HOGENOM" id="CLU_1812808_0_0_9"/>
<dbReference type="EMBL" id="ASWH01000005">
    <property type="protein sequence ID" value="EOW77185.1"/>
    <property type="molecule type" value="Genomic_DNA"/>
</dbReference>
<keyword evidence="5" id="KW-1185">Reference proteome</keyword>
<feature type="transmembrane region" description="Helical" evidence="1">
    <location>
        <begin position="109"/>
        <end position="130"/>
    </location>
</feature>
<dbReference type="RefSeq" id="WP_010782492.1">
    <property type="nucleotide sequence ID" value="NZ_ASWH01000005.1"/>
</dbReference>
<evidence type="ECO:0000313" key="3">
    <source>
        <dbReference type="EMBL" id="EOW77185.1"/>
    </source>
</evidence>